<evidence type="ECO:0000256" key="3">
    <source>
        <dbReference type="ARBA" id="ARBA00023082"/>
    </source>
</evidence>
<dbReference type="GO" id="GO:0006352">
    <property type="term" value="P:DNA-templated transcription initiation"/>
    <property type="evidence" value="ECO:0007669"/>
    <property type="project" value="InterPro"/>
</dbReference>
<keyword evidence="2" id="KW-0805">Transcription regulation</keyword>
<comment type="caution">
    <text evidence="7">The sequence shown here is derived from an EMBL/GenBank/DDBJ whole genome shotgun (WGS) entry which is preliminary data.</text>
</comment>
<accession>A0A348WIM6</accession>
<evidence type="ECO:0000259" key="6">
    <source>
        <dbReference type="Pfam" id="PF08281"/>
    </source>
</evidence>
<gene>
    <name evidence="7" type="ORF">DCS45_21310</name>
</gene>
<name>A0A348WIM6_9RHOB</name>
<dbReference type="Pfam" id="PF04542">
    <property type="entry name" value="Sigma70_r2"/>
    <property type="match status" value="1"/>
</dbReference>
<evidence type="ECO:0000259" key="5">
    <source>
        <dbReference type="Pfam" id="PF04542"/>
    </source>
</evidence>
<dbReference type="GO" id="GO:0016987">
    <property type="term" value="F:sigma factor activity"/>
    <property type="evidence" value="ECO:0007669"/>
    <property type="project" value="UniProtKB-KW"/>
</dbReference>
<dbReference type="PANTHER" id="PTHR43133">
    <property type="entry name" value="RNA POLYMERASE ECF-TYPE SIGMA FACTO"/>
    <property type="match status" value="1"/>
</dbReference>
<evidence type="ECO:0000256" key="2">
    <source>
        <dbReference type="ARBA" id="ARBA00023015"/>
    </source>
</evidence>
<dbReference type="Pfam" id="PF08281">
    <property type="entry name" value="Sigma70_r4_2"/>
    <property type="match status" value="1"/>
</dbReference>
<dbReference type="InterPro" id="IPR013325">
    <property type="entry name" value="RNA_pol_sigma_r2"/>
</dbReference>
<dbReference type="Gene3D" id="1.10.1740.10">
    <property type="match status" value="1"/>
</dbReference>
<keyword evidence="4" id="KW-0804">Transcription</keyword>
<dbReference type="InterPro" id="IPR036388">
    <property type="entry name" value="WH-like_DNA-bd_sf"/>
</dbReference>
<dbReference type="InterPro" id="IPR014284">
    <property type="entry name" value="RNA_pol_sigma-70_dom"/>
</dbReference>
<reference evidence="7 8" key="1">
    <citation type="journal article" date="2018" name="Nat. Biotechnol.">
        <title>A standardized bacterial taxonomy based on genome phylogeny substantially revises the tree of life.</title>
        <authorList>
            <person name="Parks D.H."/>
            <person name="Chuvochina M."/>
            <person name="Waite D.W."/>
            <person name="Rinke C."/>
            <person name="Skarshewski A."/>
            <person name="Chaumeil P.A."/>
            <person name="Hugenholtz P."/>
        </authorList>
    </citation>
    <scope>NUCLEOTIDE SEQUENCE [LARGE SCALE GENOMIC DNA]</scope>
    <source>
        <strain evidence="7">UBA9169</strain>
    </source>
</reference>
<dbReference type="GO" id="GO:0003677">
    <property type="term" value="F:DNA binding"/>
    <property type="evidence" value="ECO:0007669"/>
    <property type="project" value="InterPro"/>
</dbReference>
<evidence type="ECO:0000313" key="8">
    <source>
        <dbReference type="Proteomes" id="UP000264719"/>
    </source>
</evidence>
<evidence type="ECO:0000256" key="1">
    <source>
        <dbReference type="ARBA" id="ARBA00010641"/>
    </source>
</evidence>
<proteinExistence type="inferred from homology"/>
<dbReference type="InterPro" id="IPR013324">
    <property type="entry name" value="RNA_pol_sigma_r3/r4-like"/>
</dbReference>
<dbReference type="Proteomes" id="UP000264719">
    <property type="component" value="Unassembled WGS sequence"/>
</dbReference>
<dbReference type="EMBL" id="DMVW01000203">
    <property type="protein sequence ID" value="HAR54388.1"/>
    <property type="molecule type" value="Genomic_DNA"/>
</dbReference>
<dbReference type="AlphaFoldDB" id="A0A348WIM6"/>
<protein>
    <submittedName>
        <fullName evidence="7">RNA polymerase sigma factor</fullName>
    </submittedName>
</protein>
<feature type="domain" description="RNA polymerase sigma-70 region 2" evidence="5">
    <location>
        <begin position="25"/>
        <end position="79"/>
    </location>
</feature>
<evidence type="ECO:0000256" key="4">
    <source>
        <dbReference type="ARBA" id="ARBA00023163"/>
    </source>
</evidence>
<dbReference type="NCBIfam" id="TIGR02937">
    <property type="entry name" value="sigma70-ECF"/>
    <property type="match status" value="1"/>
</dbReference>
<dbReference type="InterPro" id="IPR007627">
    <property type="entry name" value="RNA_pol_sigma70_r2"/>
</dbReference>
<dbReference type="PANTHER" id="PTHR43133:SF25">
    <property type="entry name" value="RNA POLYMERASE SIGMA FACTOR RFAY-RELATED"/>
    <property type="match status" value="1"/>
</dbReference>
<feature type="domain" description="RNA polymerase sigma factor 70 region 4 type 2" evidence="6">
    <location>
        <begin position="110"/>
        <end position="162"/>
    </location>
</feature>
<dbReference type="SUPFAM" id="SSF88659">
    <property type="entry name" value="Sigma3 and sigma4 domains of RNA polymerase sigma factors"/>
    <property type="match status" value="1"/>
</dbReference>
<organism evidence="7 8">
    <name type="scientific">Roseovarius nubinhibens</name>
    <dbReference type="NCBI Taxonomy" id="314263"/>
    <lineage>
        <taxon>Bacteria</taxon>
        <taxon>Pseudomonadati</taxon>
        <taxon>Pseudomonadota</taxon>
        <taxon>Alphaproteobacteria</taxon>
        <taxon>Rhodobacterales</taxon>
        <taxon>Roseobacteraceae</taxon>
        <taxon>Roseovarius</taxon>
    </lineage>
</organism>
<dbReference type="SUPFAM" id="SSF88946">
    <property type="entry name" value="Sigma2 domain of RNA polymerase sigma factors"/>
    <property type="match status" value="1"/>
</dbReference>
<comment type="similarity">
    <text evidence="1">Belongs to the sigma-70 factor family. ECF subfamily.</text>
</comment>
<evidence type="ECO:0000313" key="7">
    <source>
        <dbReference type="EMBL" id="HAR54388.1"/>
    </source>
</evidence>
<sequence>MRPNASPMPAAASSAAALPLQCAALVPDLTRLARFLAGDSDRAQDLVQDTMLRLLHRPQLLAEIDDLRGYARTILRNLHRRRSGLGREDTLETLPEEPCAPEVFPVLALQELFEVLNAMPSEQSALLRLVMEGETSPRDIARRTGLPEGTVMSRLARARAHLRREMGLGPRGRVADLY</sequence>
<keyword evidence="3" id="KW-0731">Sigma factor</keyword>
<dbReference type="InterPro" id="IPR039425">
    <property type="entry name" value="RNA_pol_sigma-70-like"/>
</dbReference>
<dbReference type="InterPro" id="IPR013249">
    <property type="entry name" value="RNA_pol_sigma70_r4_t2"/>
</dbReference>
<dbReference type="Gene3D" id="1.10.10.10">
    <property type="entry name" value="Winged helix-like DNA-binding domain superfamily/Winged helix DNA-binding domain"/>
    <property type="match status" value="1"/>
</dbReference>